<keyword evidence="4" id="KW-0378">Hydrolase</keyword>
<dbReference type="GO" id="GO:0005634">
    <property type="term" value="C:nucleus"/>
    <property type="evidence" value="ECO:0007669"/>
    <property type="project" value="UniProtKB-SubCell"/>
</dbReference>
<sequence>MHNLLDSINFVVVVAVQSLVCSTLKHPQYPLDYSFPSHEQDWVVSKRGKKSNATISNGMVAVGCEMVLCEDGSEALVKVCVVDESLQVKLDELVNPRKKVADYRTEITGSVLGYEVRKPGSPHNCLDDACAAMKLVLAKIKREIGDIIPPVQEDVREVNMAKLLLHRIPITVPSEELHNAIPGNYTVEVKITLVQCALEGNNK</sequence>
<name>A0A6J5V5F9_PRUAR</name>
<organism evidence="7 8">
    <name type="scientific">Prunus armeniaca</name>
    <name type="common">Apricot</name>
    <name type="synonym">Armeniaca vulgaris</name>
    <dbReference type="NCBI Taxonomy" id="36596"/>
    <lineage>
        <taxon>Eukaryota</taxon>
        <taxon>Viridiplantae</taxon>
        <taxon>Streptophyta</taxon>
        <taxon>Embryophyta</taxon>
        <taxon>Tracheophyta</taxon>
        <taxon>Spermatophyta</taxon>
        <taxon>Magnoliopsida</taxon>
        <taxon>eudicotyledons</taxon>
        <taxon>Gunneridae</taxon>
        <taxon>Pentapetalae</taxon>
        <taxon>rosids</taxon>
        <taxon>fabids</taxon>
        <taxon>Rosales</taxon>
        <taxon>Rosaceae</taxon>
        <taxon>Amygdaloideae</taxon>
        <taxon>Amygdaleae</taxon>
        <taxon>Prunus</taxon>
    </lineage>
</organism>
<feature type="chain" id="PRO_5026970120" description="Exonuclease domain-containing protein" evidence="6">
    <location>
        <begin position="16"/>
        <end position="203"/>
    </location>
</feature>
<evidence type="ECO:0000256" key="4">
    <source>
        <dbReference type="ARBA" id="ARBA00022801"/>
    </source>
</evidence>
<accession>A0A6J5V5F9</accession>
<evidence type="ECO:0000256" key="5">
    <source>
        <dbReference type="ARBA" id="ARBA00023242"/>
    </source>
</evidence>
<dbReference type="PANTHER" id="PTHR12801">
    <property type="entry name" value="RNA EXONUCLEASE REXO1 / RECO3 FAMILY MEMBER-RELATED"/>
    <property type="match status" value="1"/>
</dbReference>
<keyword evidence="6" id="KW-0732">Signal</keyword>
<protein>
    <recommendedName>
        <fullName evidence="9">Exonuclease domain-containing protein</fullName>
    </recommendedName>
</protein>
<evidence type="ECO:0000313" key="7">
    <source>
        <dbReference type="EMBL" id="CAB4284199.1"/>
    </source>
</evidence>
<gene>
    <name evidence="7" type="ORF">CURHAP_LOCUS39653</name>
</gene>
<dbReference type="GO" id="GO:0003676">
    <property type="term" value="F:nucleic acid binding"/>
    <property type="evidence" value="ECO:0007669"/>
    <property type="project" value="InterPro"/>
</dbReference>
<dbReference type="PANTHER" id="PTHR12801:SF115">
    <property type="entry name" value="FI18136P1-RELATED"/>
    <property type="match status" value="1"/>
</dbReference>
<evidence type="ECO:0008006" key="9">
    <source>
        <dbReference type="Google" id="ProtNLM"/>
    </source>
</evidence>
<reference evidence="7 8" key="1">
    <citation type="submission" date="2020-05" db="EMBL/GenBank/DDBJ databases">
        <authorList>
            <person name="Campoy J."/>
            <person name="Schneeberger K."/>
            <person name="Spophaly S."/>
        </authorList>
    </citation>
    <scope>NUCLEOTIDE SEQUENCE [LARGE SCALE GENOMIC DNA]</scope>
    <source>
        <strain evidence="7">PruArmRojPasFocal</strain>
    </source>
</reference>
<dbReference type="EMBL" id="CAEKDK010000006">
    <property type="protein sequence ID" value="CAB4284199.1"/>
    <property type="molecule type" value="Genomic_DNA"/>
</dbReference>
<feature type="signal peptide" evidence="6">
    <location>
        <begin position="1"/>
        <end position="15"/>
    </location>
</feature>
<evidence type="ECO:0000256" key="3">
    <source>
        <dbReference type="ARBA" id="ARBA00022722"/>
    </source>
</evidence>
<dbReference type="Gene3D" id="3.30.420.10">
    <property type="entry name" value="Ribonuclease H-like superfamily/Ribonuclease H"/>
    <property type="match status" value="1"/>
</dbReference>
<dbReference type="InterPro" id="IPR036397">
    <property type="entry name" value="RNaseH_sf"/>
</dbReference>
<evidence type="ECO:0000313" key="8">
    <source>
        <dbReference type="Proteomes" id="UP000507222"/>
    </source>
</evidence>
<evidence type="ECO:0000256" key="2">
    <source>
        <dbReference type="ARBA" id="ARBA00006357"/>
    </source>
</evidence>
<dbReference type="Proteomes" id="UP000507222">
    <property type="component" value="Unassembled WGS sequence"/>
</dbReference>
<evidence type="ECO:0000256" key="6">
    <source>
        <dbReference type="SAM" id="SignalP"/>
    </source>
</evidence>
<dbReference type="AlphaFoldDB" id="A0A6J5V5F9"/>
<comment type="similarity">
    <text evidence="2">Belongs to the REXO1/REXO3 family.</text>
</comment>
<comment type="subcellular location">
    <subcellularLocation>
        <location evidence="1">Nucleus</location>
    </subcellularLocation>
</comment>
<dbReference type="InterPro" id="IPR047021">
    <property type="entry name" value="REXO1/3/4-like"/>
</dbReference>
<keyword evidence="3" id="KW-0540">Nuclease</keyword>
<proteinExistence type="inferred from homology"/>
<keyword evidence="5" id="KW-0539">Nucleus</keyword>
<evidence type="ECO:0000256" key="1">
    <source>
        <dbReference type="ARBA" id="ARBA00004123"/>
    </source>
</evidence>
<dbReference type="GO" id="GO:0004527">
    <property type="term" value="F:exonuclease activity"/>
    <property type="evidence" value="ECO:0007669"/>
    <property type="project" value="InterPro"/>
</dbReference>